<name>A0A9P1DS92_9DINO</name>
<dbReference type="EMBL" id="CAMXCT020006524">
    <property type="protein sequence ID" value="CAL1168681.1"/>
    <property type="molecule type" value="Genomic_DNA"/>
</dbReference>
<protein>
    <submittedName>
        <fullName evidence="1">Uncharacterized protein</fullName>
    </submittedName>
</protein>
<evidence type="ECO:0000313" key="2">
    <source>
        <dbReference type="EMBL" id="CAL4802618.1"/>
    </source>
</evidence>
<keyword evidence="3" id="KW-1185">Reference proteome</keyword>
<dbReference type="EMBL" id="CAMXCT010006524">
    <property type="protein sequence ID" value="CAI4015306.1"/>
    <property type="molecule type" value="Genomic_DNA"/>
</dbReference>
<sequence length="421" mass="48917">MASLPPRLRSLRKLLRRAKLMGAELQDWSHERQMLWRAKLKEQFQVAKDLKKLPPGELVERCWDQMLLANRRFDDRFNAAFYRTMDALMARVKEIQCRGVTEHCVASWQRSSGARLLLKLQKALGFGAWRQDEKSRTSSRQGTSGKARSKADPWLDAGVITLIGMSVGSAMHGFYFYSFLFSTWSCLRSIRRFVVLCLDTEDANRLFRYAPTDLKKRKMDLFNWLHFELNAMRQIRAGNLHYIGRPGEKDWDWVHDPKNDHGPETLFDLAMEAVANHPRVHEWVGTKVLPKAEPDKAVYRMHEGIAETFLGWTVKGELGEAEIQVKSIGSLVDFIYVFPQGRDHYGLVPPGFVIRPHGDTWSQDETELPNDMKRPFGKHGEGTIFEREGIFDWDYKVGAFRTGLERDQDHPREKAYRRWFG</sequence>
<reference evidence="1" key="1">
    <citation type="submission" date="2022-10" db="EMBL/GenBank/DDBJ databases">
        <authorList>
            <person name="Chen Y."/>
            <person name="Dougan E. K."/>
            <person name="Chan C."/>
            <person name="Rhodes N."/>
            <person name="Thang M."/>
        </authorList>
    </citation>
    <scope>NUCLEOTIDE SEQUENCE</scope>
</reference>
<gene>
    <name evidence="1" type="ORF">C1SCF055_LOCUS40142</name>
</gene>
<reference evidence="2 3" key="2">
    <citation type="submission" date="2024-05" db="EMBL/GenBank/DDBJ databases">
        <authorList>
            <person name="Chen Y."/>
            <person name="Shah S."/>
            <person name="Dougan E. K."/>
            <person name="Thang M."/>
            <person name="Chan C."/>
        </authorList>
    </citation>
    <scope>NUCLEOTIDE SEQUENCE [LARGE SCALE GENOMIC DNA]</scope>
</reference>
<dbReference type="OrthoDB" id="436405at2759"/>
<dbReference type="AlphaFoldDB" id="A0A9P1DS92"/>
<organism evidence="1">
    <name type="scientific">Cladocopium goreaui</name>
    <dbReference type="NCBI Taxonomy" id="2562237"/>
    <lineage>
        <taxon>Eukaryota</taxon>
        <taxon>Sar</taxon>
        <taxon>Alveolata</taxon>
        <taxon>Dinophyceae</taxon>
        <taxon>Suessiales</taxon>
        <taxon>Symbiodiniaceae</taxon>
        <taxon>Cladocopium</taxon>
    </lineage>
</organism>
<dbReference type="EMBL" id="CAMXCT030006524">
    <property type="protein sequence ID" value="CAL4802618.1"/>
    <property type="molecule type" value="Genomic_DNA"/>
</dbReference>
<proteinExistence type="predicted"/>
<evidence type="ECO:0000313" key="3">
    <source>
        <dbReference type="Proteomes" id="UP001152797"/>
    </source>
</evidence>
<dbReference type="Proteomes" id="UP001152797">
    <property type="component" value="Unassembled WGS sequence"/>
</dbReference>
<evidence type="ECO:0000313" key="1">
    <source>
        <dbReference type="EMBL" id="CAI4015306.1"/>
    </source>
</evidence>
<accession>A0A9P1DS92</accession>
<comment type="caution">
    <text evidence="1">The sequence shown here is derived from an EMBL/GenBank/DDBJ whole genome shotgun (WGS) entry which is preliminary data.</text>
</comment>